<sequence>MRRPWLLLVSLLVSDLSPLGDGDWVMNHYSGSVCSTLLQKTPLGPEILQTQTEHGRTHRHCVYVAVQHKQRSPPSKWAHTVHADHGGRLSHKEFKGIIHRIHIPALVVFRLHGKGKSVPAFQLRSDTPSALNVISESSHIDMDIIKDPPDSESARTLPPPTDASGCHFQAFLLEKSKSWAPTTIVQGQNMLTKRYCAAATVIISCGFKEGEIRSAVNIKKMSKEQFAQREIRRKESTQRGMDIKVLWKHGGQVSQHEVFQAATLQSSRKASVISQLEIKRNSDRMIKTIEPFNLQKSAEKQHPLKTASSGCDGDWFYVVRQLLLVSKEKKQSTNKPRSEIKASRGDNGEDFNGKIIRKQADFQHPDGERETEPDILLSALKSDNNNNNDVDHKLTEAEVLIVFLLPDAERKTQTEPSSGKNRILNTGWKTVEIKDLDDPPSATEVIKEIFMIEPECLKGSLFSLEMYEFDRTERIDIKAAESAATVSTEKQTKDTEGNIGHTETPHERMATNPTKQSEEPVIPSPPPLKRTERVTTEHMETVTANTEITQTTSSTEVFTQGSTQKSDILPRSETRRTTTSPETHTQPRFIKCMTRSMQVTSVKSFSGLRMREDFLADINKLHDSSGADVTANRPEPEDVQKPLQTIHKQPADTIPKVSEVALLDFYKGKLY</sequence>
<dbReference type="Proteomes" id="UP001057452">
    <property type="component" value="Chromosome 12"/>
</dbReference>
<evidence type="ECO:0000313" key="1">
    <source>
        <dbReference type="EMBL" id="KAI4816202.1"/>
    </source>
</evidence>
<comment type="caution">
    <text evidence="1">The sequence shown here is derived from an EMBL/GenBank/DDBJ whole genome shotgun (WGS) entry which is preliminary data.</text>
</comment>
<reference evidence="1" key="1">
    <citation type="submission" date="2022-05" db="EMBL/GenBank/DDBJ databases">
        <title>Chromosome-level genome of Chaenocephalus aceratus.</title>
        <authorList>
            <person name="Park H."/>
        </authorList>
    </citation>
    <scope>NUCLEOTIDE SEQUENCE</scope>
    <source>
        <strain evidence="1">KU_202001</strain>
    </source>
</reference>
<organism evidence="1 2">
    <name type="scientific">Chaenocephalus aceratus</name>
    <name type="common">Blackfin icefish</name>
    <name type="synonym">Chaenichthys aceratus</name>
    <dbReference type="NCBI Taxonomy" id="36190"/>
    <lineage>
        <taxon>Eukaryota</taxon>
        <taxon>Metazoa</taxon>
        <taxon>Chordata</taxon>
        <taxon>Craniata</taxon>
        <taxon>Vertebrata</taxon>
        <taxon>Euteleostomi</taxon>
        <taxon>Actinopterygii</taxon>
        <taxon>Neopterygii</taxon>
        <taxon>Teleostei</taxon>
        <taxon>Neoteleostei</taxon>
        <taxon>Acanthomorphata</taxon>
        <taxon>Eupercaria</taxon>
        <taxon>Perciformes</taxon>
        <taxon>Notothenioidei</taxon>
        <taxon>Channichthyidae</taxon>
        <taxon>Chaenocephalus</taxon>
    </lineage>
</organism>
<name>A0ACB9WRL3_CHAAC</name>
<proteinExistence type="predicted"/>
<gene>
    <name evidence="1" type="ORF">KUCAC02_008539</name>
</gene>
<evidence type="ECO:0000313" key="2">
    <source>
        <dbReference type="Proteomes" id="UP001057452"/>
    </source>
</evidence>
<protein>
    <submittedName>
        <fullName evidence="1">Uncharacterized protein</fullName>
    </submittedName>
</protein>
<keyword evidence="2" id="KW-1185">Reference proteome</keyword>
<accession>A0ACB9WRL3</accession>
<dbReference type="EMBL" id="CM043796">
    <property type="protein sequence ID" value="KAI4816202.1"/>
    <property type="molecule type" value="Genomic_DNA"/>
</dbReference>